<dbReference type="EMBL" id="BSYO01000040">
    <property type="protein sequence ID" value="GMH31233.1"/>
    <property type="molecule type" value="Genomic_DNA"/>
</dbReference>
<evidence type="ECO:0000256" key="1">
    <source>
        <dbReference type="SAM" id="Phobius"/>
    </source>
</evidence>
<name>A0AAD3TJV6_NEPGR</name>
<dbReference type="Proteomes" id="UP001279734">
    <property type="component" value="Unassembled WGS sequence"/>
</dbReference>
<evidence type="ECO:0000313" key="3">
    <source>
        <dbReference type="Proteomes" id="UP001279734"/>
    </source>
</evidence>
<keyword evidence="1" id="KW-1133">Transmembrane helix</keyword>
<evidence type="ECO:0000313" key="2">
    <source>
        <dbReference type="EMBL" id="GMH31233.1"/>
    </source>
</evidence>
<keyword evidence="1" id="KW-0812">Transmembrane</keyword>
<organism evidence="2 3">
    <name type="scientific">Nepenthes gracilis</name>
    <name type="common">Slender pitcher plant</name>
    <dbReference type="NCBI Taxonomy" id="150966"/>
    <lineage>
        <taxon>Eukaryota</taxon>
        <taxon>Viridiplantae</taxon>
        <taxon>Streptophyta</taxon>
        <taxon>Embryophyta</taxon>
        <taxon>Tracheophyta</taxon>
        <taxon>Spermatophyta</taxon>
        <taxon>Magnoliopsida</taxon>
        <taxon>eudicotyledons</taxon>
        <taxon>Gunneridae</taxon>
        <taxon>Pentapetalae</taxon>
        <taxon>Caryophyllales</taxon>
        <taxon>Nepenthaceae</taxon>
        <taxon>Nepenthes</taxon>
    </lineage>
</organism>
<feature type="transmembrane region" description="Helical" evidence="1">
    <location>
        <begin position="65"/>
        <end position="86"/>
    </location>
</feature>
<accession>A0AAD3TJV6</accession>
<sequence>MPLPDALASVVRQTSSMQMLLLLGIGVVFQFMAMVISAYCRHMLLQVLMLVWNYHLCSCWRGWRGYAVLILVLIPNAGAFFFHHVVPLISLGANES</sequence>
<feature type="transmembrane region" description="Helical" evidence="1">
    <location>
        <begin position="20"/>
        <end position="44"/>
    </location>
</feature>
<gene>
    <name evidence="2" type="ORF">Nepgr_033076</name>
</gene>
<keyword evidence="3" id="KW-1185">Reference proteome</keyword>
<protein>
    <submittedName>
        <fullName evidence="2">Uncharacterized protein</fullName>
    </submittedName>
</protein>
<dbReference type="AlphaFoldDB" id="A0AAD3TJV6"/>
<keyword evidence="1" id="KW-0472">Membrane</keyword>
<proteinExistence type="predicted"/>
<reference evidence="2" key="1">
    <citation type="submission" date="2023-05" db="EMBL/GenBank/DDBJ databases">
        <title>Nepenthes gracilis genome sequencing.</title>
        <authorList>
            <person name="Fukushima K."/>
        </authorList>
    </citation>
    <scope>NUCLEOTIDE SEQUENCE</scope>
    <source>
        <strain evidence="2">SING2019-196</strain>
    </source>
</reference>
<comment type="caution">
    <text evidence="2">The sequence shown here is derived from an EMBL/GenBank/DDBJ whole genome shotgun (WGS) entry which is preliminary data.</text>
</comment>